<dbReference type="AlphaFoldDB" id="A0A1B9Y0U6"/>
<gene>
    <name evidence="1" type="ORF">BA195_01340</name>
</gene>
<sequence>MRNKIIVFLIIGINFCSFSQKNKILDVKIKGLKKTKIGLIKKILATKNNTSLDSVLLSKDMVRLKRLPAISHAYFQVFHSHENKYNVFVNVVENHTLIPEFNLWTTTNEKTAYKIGVSDYNFLGQNIILGAFYQNNGFDSYGINFKAPTLFSNKWGLALNHQKWISEEPLYFDDKTANYKYQNTSYEALALYQTNFKNNLQFGLNYFIEKYNYLSGSTSPEVPLKLNVNKWLFKIVYTYDNLNYHYQYISGFKSQFYGQYVISENEYQDDFLVFWNDFLYYKRVGEKGNWANRLRVGLASNIKSPFAPFALDNNVNLRGVGILVDRGTGSIVWNTEYRHTMYENNWLAIQGNAFVDVGSWRKPGGSFSDFVKAKNTQAYSGLGLRFINKKIFNAIFRIDYGYGLTKNASKGFVFGIGQYF</sequence>
<comment type="caution">
    <text evidence="1">The sequence shown here is derived from an EMBL/GenBank/DDBJ whole genome shotgun (WGS) entry which is preliminary data.</text>
</comment>
<dbReference type="EMBL" id="MAKX01000001">
    <property type="protein sequence ID" value="OCK43376.1"/>
    <property type="molecule type" value="Genomic_DNA"/>
</dbReference>
<dbReference type="STRING" id="447689.BA195_01340"/>
<dbReference type="OrthoDB" id="1490006at2"/>
<keyword evidence="2" id="KW-1185">Reference proteome</keyword>
<protein>
    <recommendedName>
        <fullName evidence="3">Outer membrane protein assembly factor</fullName>
    </recommendedName>
</protein>
<dbReference type="RefSeq" id="WP_068701669.1">
    <property type="nucleotide sequence ID" value="NZ_MAKX01000001.1"/>
</dbReference>
<accession>A0A1B9Y0U6</accession>
<dbReference type="Gene3D" id="2.40.160.50">
    <property type="entry name" value="membrane protein fhac: a member of the omp85/tpsb transporter family"/>
    <property type="match status" value="1"/>
</dbReference>
<proteinExistence type="predicted"/>
<organism evidence="1 2">
    <name type="scientific">Tenacibaculum soleae</name>
    <dbReference type="NCBI Taxonomy" id="447689"/>
    <lineage>
        <taxon>Bacteria</taxon>
        <taxon>Pseudomonadati</taxon>
        <taxon>Bacteroidota</taxon>
        <taxon>Flavobacteriia</taxon>
        <taxon>Flavobacteriales</taxon>
        <taxon>Flavobacteriaceae</taxon>
        <taxon>Tenacibaculum</taxon>
    </lineage>
</organism>
<evidence type="ECO:0000313" key="2">
    <source>
        <dbReference type="Proteomes" id="UP000093186"/>
    </source>
</evidence>
<evidence type="ECO:0008006" key="3">
    <source>
        <dbReference type="Google" id="ProtNLM"/>
    </source>
</evidence>
<reference evidence="1 2" key="1">
    <citation type="submission" date="2016-06" db="EMBL/GenBank/DDBJ databases">
        <title>Draft Genome Sequence of Tenacibaculum soleae UCD-KL19.</title>
        <authorList>
            <person name="Eisen J.A."/>
            <person name="Coil D.A."/>
            <person name="Lujan K.M."/>
        </authorList>
    </citation>
    <scope>NUCLEOTIDE SEQUENCE [LARGE SCALE GENOMIC DNA]</scope>
    <source>
        <strain evidence="1 2">UCD-KL19</strain>
    </source>
</reference>
<name>A0A1B9Y0U6_9FLAO</name>
<dbReference type="Proteomes" id="UP000093186">
    <property type="component" value="Unassembled WGS sequence"/>
</dbReference>
<evidence type="ECO:0000313" key="1">
    <source>
        <dbReference type="EMBL" id="OCK43376.1"/>
    </source>
</evidence>